<keyword evidence="9 12" id="KW-0949">S-adenosyl-L-methionine</keyword>
<dbReference type="SUPFAM" id="SSF75217">
    <property type="entry name" value="alpha/beta knot"/>
    <property type="match status" value="1"/>
</dbReference>
<dbReference type="GO" id="GO:0008168">
    <property type="term" value="F:methyltransferase activity"/>
    <property type="evidence" value="ECO:0007669"/>
    <property type="project" value="UniProtKB-KW"/>
</dbReference>
<evidence type="ECO:0000256" key="6">
    <source>
        <dbReference type="ARBA" id="ARBA00022552"/>
    </source>
</evidence>
<evidence type="ECO:0000256" key="5">
    <source>
        <dbReference type="ARBA" id="ARBA00022490"/>
    </source>
</evidence>
<dbReference type="PIRSF" id="PIRSF015601">
    <property type="entry name" value="MTase_slr0722"/>
    <property type="match status" value="1"/>
</dbReference>
<sequence length="254" mass="28311">MRNPRIYFPQPMSAGAMVELTDSAANHVGKVLRMKPQDSLILFDGEGSAYQGKVESVSKKSVTVMLEHPIEKTNESPLSIHLGQSLSRGERMDYAIQKATEVGVTEITPLFSERCEVKLNKERLEKRLRHWQQVAISACEQCGRNRVPVIHPAVSVDEWITQQASDLKFVLHHRTERRLEGYDQPASVSLLIGPEGGLTVDEIGRAEQNGFNALALGPRVLRTETAPVSAITLMQYLWGDVRGDIRGDVRGENE</sequence>
<dbReference type="InterPro" id="IPR046887">
    <property type="entry name" value="RsmE_PUA-like"/>
</dbReference>
<reference evidence="15 16" key="1">
    <citation type="submission" date="2022-10" db="EMBL/GenBank/DDBJ databases">
        <title>High-quality genome sequences of two octocoral-associated bacteria, Endozoicomonas euniceicola EF212 and Endozoicomonas gorgoniicola PS125.</title>
        <authorList>
            <person name="Chiou Y.-J."/>
            <person name="Chen Y.-H."/>
        </authorList>
    </citation>
    <scope>NUCLEOTIDE SEQUENCE [LARGE SCALE GENOMIC DNA]</scope>
    <source>
        <strain evidence="15 16">PS125</strain>
    </source>
</reference>
<keyword evidence="8 12" id="KW-0808">Transferase</keyword>
<dbReference type="InterPro" id="IPR046886">
    <property type="entry name" value="RsmE_MTase_dom"/>
</dbReference>
<dbReference type="InterPro" id="IPR015947">
    <property type="entry name" value="PUA-like_sf"/>
</dbReference>
<comment type="catalytic activity">
    <reaction evidence="11 12">
        <text>uridine(1498) in 16S rRNA + S-adenosyl-L-methionine = N(3)-methyluridine(1498) in 16S rRNA + S-adenosyl-L-homocysteine + H(+)</text>
        <dbReference type="Rhea" id="RHEA:42920"/>
        <dbReference type="Rhea" id="RHEA-COMP:10283"/>
        <dbReference type="Rhea" id="RHEA-COMP:10284"/>
        <dbReference type="ChEBI" id="CHEBI:15378"/>
        <dbReference type="ChEBI" id="CHEBI:57856"/>
        <dbReference type="ChEBI" id="CHEBI:59789"/>
        <dbReference type="ChEBI" id="CHEBI:65315"/>
        <dbReference type="ChEBI" id="CHEBI:74502"/>
        <dbReference type="EC" id="2.1.1.193"/>
    </reaction>
</comment>
<evidence type="ECO:0000313" key="15">
    <source>
        <dbReference type="EMBL" id="MCW7554942.1"/>
    </source>
</evidence>
<dbReference type="Pfam" id="PF20260">
    <property type="entry name" value="PUA_4"/>
    <property type="match status" value="1"/>
</dbReference>
<dbReference type="Proteomes" id="UP001209854">
    <property type="component" value="Unassembled WGS sequence"/>
</dbReference>
<name>A0ABT3MZZ4_9GAMM</name>
<dbReference type="PANTHER" id="PTHR30027">
    <property type="entry name" value="RIBOSOMAL RNA SMALL SUBUNIT METHYLTRANSFERASE E"/>
    <property type="match status" value="1"/>
</dbReference>
<keyword evidence="5 12" id="KW-0963">Cytoplasm</keyword>
<accession>A0ABT3MZZ4</accession>
<feature type="domain" description="Ribosomal RNA small subunit methyltransferase E PUA-like" evidence="14">
    <location>
        <begin position="20"/>
        <end position="64"/>
    </location>
</feature>
<evidence type="ECO:0000259" key="14">
    <source>
        <dbReference type="Pfam" id="PF20260"/>
    </source>
</evidence>
<evidence type="ECO:0000256" key="4">
    <source>
        <dbReference type="ARBA" id="ARBA00013673"/>
    </source>
</evidence>
<dbReference type="CDD" id="cd18084">
    <property type="entry name" value="RsmE-like"/>
    <property type="match status" value="1"/>
</dbReference>
<dbReference type="GO" id="GO:0032259">
    <property type="term" value="P:methylation"/>
    <property type="evidence" value="ECO:0007669"/>
    <property type="project" value="UniProtKB-KW"/>
</dbReference>
<evidence type="ECO:0000256" key="8">
    <source>
        <dbReference type="ARBA" id="ARBA00022679"/>
    </source>
</evidence>
<evidence type="ECO:0000259" key="13">
    <source>
        <dbReference type="Pfam" id="PF04452"/>
    </source>
</evidence>
<dbReference type="SUPFAM" id="SSF88697">
    <property type="entry name" value="PUA domain-like"/>
    <property type="match status" value="1"/>
</dbReference>
<evidence type="ECO:0000256" key="2">
    <source>
        <dbReference type="ARBA" id="ARBA00005528"/>
    </source>
</evidence>
<proteinExistence type="inferred from homology"/>
<dbReference type="Gene3D" id="3.40.1280.10">
    <property type="match status" value="1"/>
</dbReference>
<feature type="domain" description="Ribosomal RNA small subunit methyltransferase E methyltransferase" evidence="13">
    <location>
        <begin position="74"/>
        <end position="235"/>
    </location>
</feature>
<evidence type="ECO:0000313" key="16">
    <source>
        <dbReference type="Proteomes" id="UP001209854"/>
    </source>
</evidence>
<dbReference type="Pfam" id="PF04452">
    <property type="entry name" value="Methyltrans_RNA"/>
    <property type="match status" value="1"/>
</dbReference>
<dbReference type="InterPro" id="IPR006700">
    <property type="entry name" value="RsmE"/>
</dbReference>
<comment type="similarity">
    <text evidence="2 12">Belongs to the RNA methyltransferase RsmE family.</text>
</comment>
<protein>
    <recommendedName>
        <fullName evidence="4 12">Ribosomal RNA small subunit methyltransferase E</fullName>
        <ecNumber evidence="3 12">2.1.1.193</ecNumber>
    </recommendedName>
</protein>
<evidence type="ECO:0000256" key="10">
    <source>
        <dbReference type="ARBA" id="ARBA00025699"/>
    </source>
</evidence>
<comment type="function">
    <text evidence="10 12">Specifically methylates the N3 position of the uracil ring of uridine 1498 (m3U1498) in 16S rRNA. Acts on the fully assembled 30S ribosomal subunit.</text>
</comment>
<dbReference type="EMBL" id="JAPFCC010000001">
    <property type="protein sequence ID" value="MCW7554942.1"/>
    <property type="molecule type" value="Genomic_DNA"/>
</dbReference>
<dbReference type="NCBIfam" id="TIGR00046">
    <property type="entry name" value="RsmE family RNA methyltransferase"/>
    <property type="match status" value="1"/>
</dbReference>
<dbReference type="InterPro" id="IPR029026">
    <property type="entry name" value="tRNA_m1G_MTases_N"/>
</dbReference>
<gene>
    <name evidence="15" type="ORF">NX722_20425</name>
</gene>
<keyword evidence="7 12" id="KW-0489">Methyltransferase</keyword>
<dbReference type="NCBIfam" id="NF008692">
    <property type="entry name" value="PRK11713.1-5"/>
    <property type="match status" value="1"/>
</dbReference>
<evidence type="ECO:0000256" key="3">
    <source>
        <dbReference type="ARBA" id="ARBA00012328"/>
    </source>
</evidence>
<evidence type="ECO:0000256" key="9">
    <source>
        <dbReference type="ARBA" id="ARBA00022691"/>
    </source>
</evidence>
<evidence type="ECO:0000256" key="7">
    <source>
        <dbReference type="ARBA" id="ARBA00022603"/>
    </source>
</evidence>
<evidence type="ECO:0000256" key="1">
    <source>
        <dbReference type="ARBA" id="ARBA00004496"/>
    </source>
</evidence>
<dbReference type="InterPro" id="IPR029028">
    <property type="entry name" value="Alpha/beta_knot_MTases"/>
</dbReference>
<dbReference type="Gene3D" id="2.40.240.20">
    <property type="entry name" value="Hypothetical PUA domain-like, domain 1"/>
    <property type="match status" value="1"/>
</dbReference>
<organism evidence="15 16">
    <name type="scientific">Endozoicomonas gorgoniicola</name>
    <dbReference type="NCBI Taxonomy" id="1234144"/>
    <lineage>
        <taxon>Bacteria</taxon>
        <taxon>Pseudomonadati</taxon>
        <taxon>Pseudomonadota</taxon>
        <taxon>Gammaproteobacteria</taxon>
        <taxon>Oceanospirillales</taxon>
        <taxon>Endozoicomonadaceae</taxon>
        <taxon>Endozoicomonas</taxon>
    </lineage>
</organism>
<comment type="caution">
    <text evidence="15">The sequence shown here is derived from an EMBL/GenBank/DDBJ whole genome shotgun (WGS) entry which is preliminary data.</text>
</comment>
<dbReference type="RefSeq" id="WP_262564699.1">
    <property type="nucleotide sequence ID" value="NZ_JAPFCC010000001.1"/>
</dbReference>
<keyword evidence="16" id="KW-1185">Reference proteome</keyword>
<comment type="subcellular location">
    <subcellularLocation>
        <location evidence="1 12">Cytoplasm</location>
    </subcellularLocation>
</comment>
<evidence type="ECO:0000256" key="11">
    <source>
        <dbReference type="ARBA" id="ARBA00047944"/>
    </source>
</evidence>
<dbReference type="PANTHER" id="PTHR30027:SF3">
    <property type="entry name" value="16S RRNA (URACIL(1498)-N(3))-METHYLTRANSFERASE"/>
    <property type="match status" value="1"/>
</dbReference>
<dbReference type="EC" id="2.1.1.193" evidence="3 12"/>
<keyword evidence="6 12" id="KW-0698">rRNA processing</keyword>
<evidence type="ECO:0000256" key="12">
    <source>
        <dbReference type="PIRNR" id="PIRNR015601"/>
    </source>
</evidence>